<accession>A0A233SCR9</accession>
<dbReference type="EMBL" id="MCGQ01000019">
    <property type="protein sequence ID" value="OXY93447.1"/>
    <property type="molecule type" value="Genomic_DNA"/>
</dbReference>
<sequence>MSELPPDPPLPSDPPRLREILAYLDEQLAKTETIAIYLRLQRDKVKMALARAEGSAQQERPRQPERPMRKVKGGGPLPGFAQSPMKTGYVVQQKRTPHGPEPAFIHLADCTMIEGTPHRIRPDEARAALTDPKIEPCRFCRPDTELGTDLA</sequence>
<name>A0A233SCR9_STRDA</name>
<evidence type="ECO:0000313" key="3">
    <source>
        <dbReference type="Proteomes" id="UP000215483"/>
    </source>
</evidence>
<evidence type="ECO:0000313" key="2">
    <source>
        <dbReference type="EMBL" id="OXY93447.1"/>
    </source>
</evidence>
<reference evidence="2 3" key="1">
    <citation type="submission" date="2016-07" db="EMBL/GenBank/DDBJ databases">
        <title>Draft genome of Streptomyces diastatochromogenes.</title>
        <authorList>
            <person name="Podduturi R."/>
            <person name="Lukassen M.B."/>
            <person name="Clausen N."/>
            <person name="Nielsen J.L."/>
            <person name="Jorgensen N.O."/>
        </authorList>
    </citation>
    <scope>NUCLEOTIDE SEQUENCE [LARGE SCALE GENOMIC DNA]</scope>
    <source>
        <strain evidence="2 3">DSM 40608</strain>
    </source>
</reference>
<evidence type="ECO:0000256" key="1">
    <source>
        <dbReference type="SAM" id="MobiDB-lite"/>
    </source>
</evidence>
<gene>
    <name evidence="2" type="ORF">BEK98_22300</name>
</gene>
<protein>
    <submittedName>
        <fullName evidence="2">Uncharacterized protein</fullName>
    </submittedName>
</protein>
<proteinExistence type="predicted"/>
<organism evidence="2 3">
    <name type="scientific">Streptomyces diastatochromogenes</name>
    <dbReference type="NCBI Taxonomy" id="42236"/>
    <lineage>
        <taxon>Bacteria</taxon>
        <taxon>Bacillati</taxon>
        <taxon>Actinomycetota</taxon>
        <taxon>Actinomycetes</taxon>
        <taxon>Kitasatosporales</taxon>
        <taxon>Streptomycetaceae</taxon>
        <taxon>Streptomyces</taxon>
    </lineage>
</organism>
<dbReference type="Pfam" id="PF19746">
    <property type="entry name" value="DUF6233"/>
    <property type="match status" value="1"/>
</dbReference>
<keyword evidence="3" id="KW-1185">Reference proteome</keyword>
<dbReference type="OrthoDB" id="4220183at2"/>
<comment type="caution">
    <text evidence="2">The sequence shown here is derived from an EMBL/GenBank/DDBJ whole genome shotgun (WGS) entry which is preliminary data.</text>
</comment>
<feature type="compositionally biased region" description="Basic and acidic residues" evidence="1">
    <location>
        <begin position="59"/>
        <end position="68"/>
    </location>
</feature>
<dbReference type="InterPro" id="IPR046200">
    <property type="entry name" value="DUF6233"/>
</dbReference>
<dbReference type="AlphaFoldDB" id="A0A233SCR9"/>
<feature type="region of interest" description="Disordered" evidence="1">
    <location>
        <begin position="50"/>
        <end position="102"/>
    </location>
</feature>
<dbReference type="Proteomes" id="UP000215483">
    <property type="component" value="Unassembled WGS sequence"/>
</dbReference>